<evidence type="ECO:0000259" key="1">
    <source>
        <dbReference type="Pfam" id="PF00668"/>
    </source>
</evidence>
<dbReference type="GO" id="GO:0043041">
    <property type="term" value="P:amino acid activation for nonribosomal peptide biosynthetic process"/>
    <property type="evidence" value="ECO:0007669"/>
    <property type="project" value="TreeGrafter"/>
</dbReference>
<evidence type="ECO:0000313" key="2">
    <source>
        <dbReference type="EMBL" id="SKA49016.1"/>
    </source>
</evidence>
<dbReference type="InterPro" id="IPR001242">
    <property type="entry name" value="Condensation_dom"/>
</dbReference>
<dbReference type="PANTHER" id="PTHR45527:SF1">
    <property type="entry name" value="FATTY ACID SYNTHASE"/>
    <property type="match status" value="1"/>
</dbReference>
<dbReference type="GO" id="GO:0044550">
    <property type="term" value="P:secondary metabolite biosynthetic process"/>
    <property type="evidence" value="ECO:0007669"/>
    <property type="project" value="TreeGrafter"/>
</dbReference>
<dbReference type="GO" id="GO:0003824">
    <property type="term" value="F:catalytic activity"/>
    <property type="evidence" value="ECO:0007669"/>
    <property type="project" value="InterPro"/>
</dbReference>
<feature type="domain" description="Condensation" evidence="1">
    <location>
        <begin position="4"/>
        <end position="135"/>
    </location>
</feature>
<dbReference type="SUPFAM" id="SSF52777">
    <property type="entry name" value="CoA-dependent acyltransferases"/>
    <property type="match status" value="3"/>
</dbReference>
<dbReference type="Pfam" id="PF00668">
    <property type="entry name" value="Condensation"/>
    <property type="match status" value="2"/>
</dbReference>
<dbReference type="STRING" id="634771.SAMN04488128_1271"/>
<gene>
    <name evidence="2" type="ORF">SAMN04488128_1271</name>
</gene>
<name>A0A1T4U8S5_9BACT</name>
<sequence length="634" mass="71350">SYLDLLHSVKDTTLQAYEHQLYPFDELIETLRLKRDMSRSTLFDVMVLQVNTDVQLSGEGTGSLENVQVRPYGERFNTVSKYDLTFYFREDGDDISMLIEYNSDIFHAATIEGLAAYFKVLLRQMLLAPVKSLDENICHSILLTPAPPVRPATPADSMIASAHQKRLWFIDQFEKNYLYPHSPVYHNLPLLVRWNEQPDIDRLQQAVDDVYNDTDLLRSVVVTENNEPLSLITGADSLIVRTHHTPTPLSETGLAAWCRQIIEAPFDIDQPPLIRFDIVDNGNGYIFIITAHHLIADRKTLRLLYENIWSRYAAHSGAACATPAETGLYTDYVSRQRQMMEDSLAAASFYWKRKMVNAPVLVLDTDFPREHIHVYSYGCEQTLISGELSERINTFAAKYGSTRFLLLLSAFSALMQRYTESESVVLGTLYENRSLPGLKHINGPVANLLALKHDFSAKSSFLEVLTEVTADYTQSVAFSAVPFEQVVLDVNPGKDMSRTALFDVLVHYEDMTEDAGIDILELNMGLGKYDLNLLISLEDNILLTLSYNARYFSAQRMGQLLKHYTALLDAALSAPETAVGKLDYLSSTEKDYLRHVLDNSAVSYPATATVTSLFESQVAATPDNIAVVCGDTRL</sequence>
<dbReference type="Gene3D" id="3.30.559.10">
    <property type="entry name" value="Chloramphenicol acetyltransferase-like domain"/>
    <property type="match status" value="2"/>
</dbReference>
<dbReference type="Gene3D" id="3.30.559.30">
    <property type="entry name" value="Nonribosomal peptide synthetase, condensation domain"/>
    <property type="match status" value="2"/>
</dbReference>
<keyword evidence="3" id="KW-1185">Reference proteome</keyword>
<protein>
    <submittedName>
        <fullName evidence="2">HxxPF-repeated domain-containing protein</fullName>
    </submittedName>
</protein>
<feature type="non-terminal residue" evidence="2">
    <location>
        <position position="634"/>
    </location>
</feature>
<dbReference type="Proteomes" id="UP000190367">
    <property type="component" value="Unassembled WGS sequence"/>
</dbReference>
<dbReference type="RefSeq" id="WP_143313391.1">
    <property type="nucleotide sequence ID" value="NZ_FUWZ01000027.1"/>
</dbReference>
<organism evidence="2 3">
    <name type="scientific">Chitinophaga eiseniae</name>
    <dbReference type="NCBI Taxonomy" id="634771"/>
    <lineage>
        <taxon>Bacteria</taxon>
        <taxon>Pseudomonadati</taxon>
        <taxon>Bacteroidota</taxon>
        <taxon>Chitinophagia</taxon>
        <taxon>Chitinophagales</taxon>
        <taxon>Chitinophagaceae</taxon>
        <taxon>Chitinophaga</taxon>
    </lineage>
</organism>
<accession>A0A1T4U8S5</accession>
<dbReference type="PANTHER" id="PTHR45527">
    <property type="entry name" value="NONRIBOSOMAL PEPTIDE SYNTHETASE"/>
    <property type="match status" value="1"/>
</dbReference>
<evidence type="ECO:0000313" key="3">
    <source>
        <dbReference type="Proteomes" id="UP000190367"/>
    </source>
</evidence>
<dbReference type="EMBL" id="FUWZ01000027">
    <property type="protein sequence ID" value="SKA49016.1"/>
    <property type="molecule type" value="Genomic_DNA"/>
</dbReference>
<feature type="domain" description="Condensation" evidence="1">
    <location>
        <begin position="157"/>
        <end position="593"/>
    </location>
</feature>
<dbReference type="GO" id="GO:0005829">
    <property type="term" value="C:cytosol"/>
    <property type="evidence" value="ECO:0007669"/>
    <property type="project" value="TreeGrafter"/>
</dbReference>
<reference evidence="3" key="1">
    <citation type="submission" date="2017-02" db="EMBL/GenBank/DDBJ databases">
        <authorList>
            <person name="Varghese N."/>
            <person name="Submissions S."/>
        </authorList>
    </citation>
    <scope>NUCLEOTIDE SEQUENCE [LARGE SCALE GENOMIC DNA]</scope>
    <source>
        <strain evidence="3">DSM 22224</strain>
    </source>
</reference>
<dbReference type="OrthoDB" id="9778690at2"/>
<proteinExistence type="predicted"/>
<dbReference type="AlphaFoldDB" id="A0A1T4U8S5"/>
<dbReference type="InterPro" id="IPR023213">
    <property type="entry name" value="CAT-like_dom_sf"/>
</dbReference>
<dbReference type="GO" id="GO:0031177">
    <property type="term" value="F:phosphopantetheine binding"/>
    <property type="evidence" value="ECO:0007669"/>
    <property type="project" value="TreeGrafter"/>
</dbReference>
<feature type="non-terminal residue" evidence="2">
    <location>
        <position position="1"/>
    </location>
</feature>